<dbReference type="PANTHER" id="PTHR45692">
    <property type="entry name" value="G_PROTEIN_RECEP_F2_4 DOMAIN-CONTAINING PROTEIN"/>
    <property type="match status" value="1"/>
</dbReference>
<reference evidence="10" key="1">
    <citation type="submission" date="2021-02" db="EMBL/GenBank/DDBJ databases">
        <authorList>
            <person name="Nowell W R."/>
        </authorList>
    </citation>
    <scope>NUCLEOTIDE SEQUENCE</scope>
</reference>
<feature type="transmembrane region" description="Helical" evidence="7">
    <location>
        <begin position="750"/>
        <end position="772"/>
    </location>
</feature>
<dbReference type="PROSITE" id="PS50261">
    <property type="entry name" value="G_PROTEIN_RECEP_F2_4"/>
    <property type="match status" value="1"/>
</dbReference>
<dbReference type="GO" id="GO:0004930">
    <property type="term" value="F:G protein-coupled receptor activity"/>
    <property type="evidence" value="ECO:0007669"/>
    <property type="project" value="InterPro"/>
</dbReference>
<dbReference type="PRINTS" id="PR02001">
    <property type="entry name" value="GCR1CAMPR"/>
</dbReference>
<feature type="transmembrane region" description="Helical" evidence="7">
    <location>
        <begin position="674"/>
        <end position="702"/>
    </location>
</feature>
<accession>A0A817MWK7</accession>
<dbReference type="InterPro" id="IPR022343">
    <property type="entry name" value="GCR1-cAMP_receptor"/>
</dbReference>
<protein>
    <submittedName>
        <fullName evidence="10">Uncharacterized protein</fullName>
    </submittedName>
</protein>
<dbReference type="GO" id="GO:0016020">
    <property type="term" value="C:membrane"/>
    <property type="evidence" value="ECO:0007669"/>
    <property type="project" value="UniProtKB-SubCell"/>
</dbReference>
<dbReference type="GO" id="GO:0007166">
    <property type="term" value="P:cell surface receptor signaling pathway"/>
    <property type="evidence" value="ECO:0007669"/>
    <property type="project" value="InterPro"/>
</dbReference>
<dbReference type="OrthoDB" id="10037534at2759"/>
<organism evidence="10 11">
    <name type="scientific">Rotaria socialis</name>
    <dbReference type="NCBI Taxonomy" id="392032"/>
    <lineage>
        <taxon>Eukaryota</taxon>
        <taxon>Metazoa</taxon>
        <taxon>Spiralia</taxon>
        <taxon>Gnathifera</taxon>
        <taxon>Rotifera</taxon>
        <taxon>Eurotatoria</taxon>
        <taxon>Bdelloidea</taxon>
        <taxon>Philodinida</taxon>
        <taxon>Philodinidae</taxon>
        <taxon>Rotaria</taxon>
    </lineage>
</organism>
<evidence type="ECO:0000256" key="6">
    <source>
        <dbReference type="SAM" id="MobiDB-lite"/>
    </source>
</evidence>
<proteinExistence type="predicted"/>
<dbReference type="Pfam" id="PF01825">
    <property type="entry name" value="GPS"/>
    <property type="match status" value="1"/>
</dbReference>
<evidence type="ECO:0000259" key="8">
    <source>
        <dbReference type="PROSITE" id="PS50221"/>
    </source>
</evidence>
<sequence>MRRIINYLDFIEPTLEIDVSDTFNLFASFYTSVQSFVSVTTDFYVLAAAEQRSLFQRNLHGLFNICGSFMLRDAGMFDNSRHESIIAPLYGHSIVHEAKQIAKRRDFDSTLVKMIHMIIKIKLEAMLMARAIWLIFFILMAIHCSHGGCPRATFEVLNNTIKVPYNFIESSVGNIGSLETCPYTGRPYVYLPCYQNSSWGDEPYFSPCLKPPDKKEQTTMSSILLPSSSSSPSIAHPYFNISIEELARLPMNSYNDFANVLSDLNHESTHFKSRSNISSVANIIDSLKTNNPNMNNQIYANIYSVVDKLLSSESILKLQEVKTSNRSIVKLLSSLERFTQNLKSDRLEQNFIETNLAVSIVDMPNNRTKPIIGFAFDSIKNQTYPIESNDRQKNLTVVLLDSQALSQQNRLTFSVYNQLSGLFDEKQYRVLTRIISLTIDKPELTKNLGSFVKLNFYLEKNYEKEYGNLTCAYWHIFDNMTAQWSTDGCYLIGVIDRNVMCECNHLTHFAVLMDIEQKPTSKSIEQVLSIITLAGLFLSSIGLCLTILTFIFFAKLRRHFSQKSLLLLSINLLFVNILFSIIGLCRLTHLSCIIIASALHYFILSSFSWMFIMAIIQYLLFVKVFPRTISAFTRKAAAFAQVVPSIPVIAVLAVDPSHYTRRSDGLCWLSDLPFYLSFILPIVLYILINSLVFSIVAHSLLCGTTGQQLRSTQMAESQRVSRFLVALSCFVVLGLTWIFGLLAIGPMRDLFQILFCTFATLTGFFIFLLYIITSKAKRKCWNNAFKTLGISSIYSPTLSTSSGLNGTKEFSTSSTNDQQKVPSRLAQFPSQPQHFIDAYMPSSPPAPAPPLPLPPSFLIEGDDPLNTTSLTNDFYEPKHLRIPQTNYGYESNPPTTSLDDYSLFYAAYHDGTKL</sequence>
<evidence type="ECO:0000256" key="5">
    <source>
        <dbReference type="ARBA" id="ARBA00023157"/>
    </source>
</evidence>
<dbReference type="Proteomes" id="UP000663825">
    <property type="component" value="Unassembled WGS sequence"/>
</dbReference>
<dbReference type="Gene3D" id="1.20.1070.10">
    <property type="entry name" value="Rhodopsin 7-helix transmembrane proteins"/>
    <property type="match status" value="1"/>
</dbReference>
<evidence type="ECO:0000313" key="10">
    <source>
        <dbReference type="EMBL" id="CAF3073362.1"/>
    </source>
</evidence>
<dbReference type="SUPFAM" id="SSF81321">
    <property type="entry name" value="Family A G protein-coupled receptor-like"/>
    <property type="match status" value="1"/>
</dbReference>
<feature type="compositionally biased region" description="Polar residues" evidence="6">
    <location>
        <begin position="803"/>
        <end position="821"/>
    </location>
</feature>
<feature type="domain" description="G-protein coupled receptors family 2 profile 2" evidence="9">
    <location>
        <begin position="528"/>
        <end position="774"/>
    </location>
</feature>
<dbReference type="InterPro" id="IPR046338">
    <property type="entry name" value="GAIN_dom_sf"/>
</dbReference>
<comment type="caution">
    <text evidence="10">The sequence shown here is derived from an EMBL/GenBank/DDBJ whole genome shotgun (WGS) entry which is preliminary data.</text>
</comment>
<keyword evidence="5" id="KW-1015">Disulfide bond</keyword>
<keyword evidence="4 7" id="KW-0472">Membrane</keyword>
<evidence type="ECO:0000313" key="11">
    <source>
        <dbReference type="Proteomes" id="UP000663825"/>
    </source>
</evidence>
<dbReference type="InterPro" id="IPR057244">
    <property type="entry name" value="GAIN_B"/>
</dbReference>
<feature type="domain" description="GAIN-B" evidence="8">
    <location>
        <begin position="370"/>
        <end position="519"/>
    </location>
</feature>
<feature type="transmembrane region" description="Helical" evidence="7">
    <location>
        <begin position="723"/>
        <end position="744"/>
    </location>
</feature>
<feature type="transmembrane region" description="Helical" evidence="7">
    <location>
        <begin position="601"/>
        <end position="624"/>
    </location>
</feature>
<evidence type="ECO:0000256" key="1">
    <source>
        <dbReference type="ARBA" id="ARBA00004141"/>
    </source>
</evidence>
<dbReference type="Pfam" id="PF00002">
    <property type="entry name" value="7tm_2"/>
    <property type="match status" value="1"/>
</dbReference>
<keyword evidence="2 7" id="KW-0812">Transmembrane</keyword>
<feature type="region of interest" description="Disordered" evidence="6">
    <location>
        <begin position="798"/>
        <end position="823"/>
    </location>
</feature>
<evidence type="ECO:0000259" key="9">
    <source>
        <dbReference type="PROSITE" id="PS50261"/>
    </source>
</evidence>
<dbReference type="AlphaFoldDB" id="A0A817MWK7"/>
<evidence type="ECO:0000256" key="2">
    <source>
        <dbReference type="ARBA" id="ARBA00022692"/>
    </source>
</evidence>
<feature type="transmembrane region" description="Helical" evidence="7">
    <location>
        <begin position="636"/>
        <end position="654"/>
    </location>
</feature>
<evidence type="ECO:0000256" key="3">
    <source>
        <dbReference type="ARBA" id="ARBA00022989"/>
    </source>
</evidence>
<comment type="subcellular location">
    <subcellularLocation>
        <location evidence="1">Membrane</location>
        <topology evidence="1">Multi-pass membrane protein</topology>
    </subcellularLocation>
</comment>
<evidence type="ECO:0000256" key="7">
    <source>
        <dbReference type="SAM" id="Phobius"/>
    </source>
</evidence>
<dbReference type="PANTHER" id="PTHR45692:SF1">
    <property type="entry name" value="G-PROTEIN COUPLED RECEPTORS FAMILY 2 PROFILE 2 DOMAIN-CONTAINING PROTEIN"/>
    <property type="match status" value="1"/>
</dbReference>
<evidence type="ECO:0000256" key="4">
    <source>
        <dbReference type="ARBA" id="ARBA00023136"/>
    </source>
</evidence>
<feature type="transmembrane region" description="Helical" evidence="7">
    <location>
        <begin position="565"/>
        <end position="589"/>
    </location>
</feature>
<keyword evidence="3 7" id="KW-1133">Transmembrane helix</keyword>
<dbReference type="PROSITE" id="PS50221">
    <property type="entry name" value="GAIN_B"/>
    <property type="match status" value="1"/>
</dbReference>
<feature type="transmembrane region" description="Helical" evidence="7">
    <location>
        <begin position="527"/>
        <end position="553"/>
    </location>
</feature>
<dbReference type="SMART" id="SM00303">
    <property type="entry name" value="GPS"/>
    <property type="match status" value="1"/>
</dbReference>
<dbReference type="InterPro" id="IPR017981">
    <property type="entry name" value="GPCR_2-like_7TM"/>
</dbReference>
<dbReference type="InterPro" id="IPR000203">
    <property type="entry name" value="GPS"/>
</dbReference>
<gene>
    <name evidence="10" type="ORF">TIS948_LOCUS5220</name>
</gene>
<name>A0A817MWK7_9BILA</name>
<dbReference type="Gene3D" id="2.60.220.50">
    <property type="match status" value="1"/>
</dbReference>
<dbReference type="EMBL" id="CAJNXB010000590">
    <property type="protein sequence ID" value="CAF3073362.1"/>
    <property type="molecule type" value="Genomic_DNA"/>
</dbReference>
<dbReference type="CDD" id="cd15040">
    <property type="entry name" value="7tmB2_Adhesion"/>
    <property type="match status" value="1"/>
</dbReference>
<dbReference type="InterPro" id="IPR000832">
    <property type="entry name" value="GPCR_2_secretin-like"/>
</dbReference>